<dbReference type="EMBL" id="QORO01000007">
    <property type="protein sequence ID" value="RCK56796.1"/>
    <property type="molecule type" value="Genomic_DNA"/>
</dbReference>
<organism evidence="2 3">
    <name type="scientific">Microbacterium sorbitolivorans</name>
    <dbReference type="NCBI Taxonomy" id="1867410"/>
    <lineage>
        <taxon>Bacteria</taxon>
        <taxon>Bacillati</taxon>
        <taxon>Actinomycetota</taxon>
        <taxon>Actinomycetes</taxon>
        <taxon>Micrococcales</taxon>
        <taxon>Microbacteriaceae</taxon>
        <taxon>Microbacterium</taxon>
    </lineage>
</organism>
<sequence length="356" mass="38126">MTSGSAPRATARGSMIRWILTIAFCVAAIAAIVFGSAWLYRTFWGPGAFVERYIERLAVGDAAGALEMPGVAPEYSDLDAIHRGQASEVLLRSATLTSEIDDVKIVDEKSGDDGSFAVELSYTLDGSAAQMTFRVERDGFDGLVPSWRFEVPPLSVVDLTVRGSWRFSVNGFEMDKRQISPDGTDADPLAPVSMLAFTPGNYAVAVDTAATTASPTTVASASPLGIVPLDVQTVPTDELVDVVQKSVNDFLDGTCTTQPVLHPSGCPFGAPNDVSDLGIAQNDVAWEIVDYPMTRLVPDGDSWQVAPANGKARLTLTVYDYFTGALVNVERDVYFTMVADVDVREDGDVHITIDAV</sequence>
<keyword evidence="1" id="KW-0472">Membrane</keyword>
<proteinExistence type="predicted"/>
<gene>
    <name evidence="2" type="ORF">DTO57_14005</name>
</gene>
<feature type="transmembrane region" description="Helical" evidence="1">
    <location>
        <begin position="18"/>
        <end position="40"/>
    </location>
</feature>
<comment type="caution">
    <text evidence="2">The sequence shown here is derived from an EMBL/GenBank/DDBJ whole genome shotgun (WGS) entry which is preliminary data.</text>
</comment>
<keyword evidence="1" id="KW-0812">Transmembrane</keyword>
<dbReference type="OrthoDB" id="3818356at2"/>
<dbReference type="Proteomes" id="UP000253508">
    <property type="component" value="Unassembled WGS sequence"/>
</dbReference>
<evidence type="ECO:0000313" key="3">
    <source>
        <dbReference type="Proteomes" id="UP000253508"/>
    </source>
</evidence>
<protein>
    <recommendedName>
        <fullName evidence="4">DUF4878 domain-containing protein</fullName>
    </recommendedName>
</protein>
<evidence type="ECO:0000256" key="1">
    <source>
        <dbReference type="SAM" id="Phobius"/>
    </source>
</evidence>
<evidence type="ECO:0000313" key="2">
    <source>
        <dbReference type="EMBL" id="RCK56796.1"/>
    </source>
</evidence>
<keyword evidence="3" id="KW-1185">Reference proteome</keyword>
<name>A0A367XT41_9MICO</name>
<evidence type="ECO:0008006" key="4">
    <source>
        <dbReference type="Google" id="ProtNLM"/>
    </source>
</evidence>
<keyword evidence="1" id="KW-1133">Transmembrane helix</keyword>
<accession>A0A367XT41</accession>
<dbReference type="RefSeq" id="WP_114118878.1">
    <property type="nucleotide sequence ID" value="NZ_BMHU01000008.1"/>
</dbReference>
<dbReference type="AlphaFoldDB" id="A0A367XT41"/>
<reference evidence="2 3" key="1">
    <citation type="submission" date="2018-07" db="EMBL/GenBank/DDBJ databases">
        <title>Microbacterium endoborsara sp. nov., a novel actinobacterium isolated from Borszczowia aralocaspica.</title>
        <authorList>
            <person name="An D."/>
        </authorList>
    </citation>
    <scope>NUCLEOTIDE SEQUENCE [LARGE SCALE GENOMIC DNA]</scope>
    <source>
        <strain evidence="2 3">C1.15228</strain>
    </source>
</reference>